<dbReference type="EMBL" id="LAZR01057200">
    <property type="protein sequence ID" value="KKK72557.1"/>
    <property type="molecule type" value="Genomic_DNA"/>
</dbReference>
<dbReference type="PROSITE" id="PS51337">
    <property type="entry name" value="B12_BINDING_NTER"/>
    <property type="match status" value="1"/>
</dbReference>
<dbReference type="Gene3D" id="1.10.1240.10">
    <property type="entry name" value="Methionine synthase domain"/>
    <property type="match status" value="1"/>
</dbReference>
<dbReference type="GO" id="GO:0031419">
    <property type="term" value="F:cobalamin binding"/>
    <property type="evidence" value="ECO:0007669"/>
    <property type="project" value="InterPro"/>
</dbReference>
<dbReference type="SUPFAM" id="SSF47644">
    <property type="entry name" value="Methionine synthase domain"/>
    <property type="match status" value="1"/>
</dbReference>
<protein>
    <recommendedName>
        <fullName evidence="6">B12-binding domain-containing protein</fullName>
    </recommendedName>
</protein>
<dbReference type="InterPro" id="IPR050554">
    <property type="entry name" value="Met_Synthase/Corrinoid"/>
</dbReference>
<evidence type="ECO:0000259" key="4">
    <source>
        <dbReference type="PROSITE" id="PS51337"/>
    </source>
</evidence>
<dbReference type="InterPro" id="IPR036594">
    <property type="entry name" value="Meth_synthase_dom"/>
</dbReference>
<dbReference type="SMART" id="SM01018">
    <property type="entry name" value="B12-binding_2"/>
    <property type="match status" value="1"/>
</dbReference>
<sequence>MDFEELTELVVELEVDDIADAVKVALDEDGKDPFEVLTALTKGMDEVSRRYEEFDYFLGELVLAGDTMKAGLEVLKPALAVSDRKVEKIKVVIATVKGDQHDLGKNILGIFLLSANFEVYDLGRDVDAETIVEKVKETGASVVALSSLLSMTVDQIGVVHKALQDAGLREKVKLIVGGAPLNEELAKRFGADGYADDAIYGVEHIKKLIEN</sequence>
<dbReference type="GO" id="GO:0008705">
    <property type="term" value="F:methionine synthase activity"/>
    <property type="evidence" value="ECO:0007669"/>
    <property type="project" value="TreeGrafter"/>
</dbReference>
<dbReference type="PANTHER" id="PTHR45833:SF1">
    <property type="entry name" value="METHIONINE SYNTHASE"/>
    <property type="match status" value="1"/>
</dbReference>
<keyword evidence="1" id="KW-0479">Metal-binding</keyword>
<name>A0A0F8XTW5_9ZZZZ</name>
<dbReference type="InterPro" id="IPR003759">
    <property type="entry name" value="Cbl-bd_cap"/>
</dbReference>
<dbReference type="InterPro" id="IPR036724">
    <property type="entry name" value="Cobalamin-bd_sf"/>
</dbReference>
<keyword evidence="2" id="KW-0170">Cobalt</keyword>
<dbReference type="GO" id="GO:0046653">
    <property type="term" value="P:tetrahydrofolate metabolic process"/>
    <property type="evidence" value="ECO:0007669"/>
    <property type="project" value="TreeGrafter"/>
</dbReference>
<evidence type="ECO:0008006" key="6">
    <source>
        <dbReference type="Google" id="ProtNLM"/>
    </source>
</evidence>
<dbReference type="PANTHER" id="PTHR45833">
    <property type="entry name" value="METHIONINE SYNTHASE"/>
    <property type="match status" value="1"/>
</dbReference>
<feature type="domain" description="B12-binding N-terminal" evidence="4">
    <location>
        <begin position="1"/>
        <end position="87"/>
    </location>
</feature>
<reference evidence="5" key="1">
    <citation type="journal article" date="2015" name="Nature">
        <title>Complex archaea that bridge the gap between prokaryotes and eukaryotes.</title>
        <authorList>
            <person name="Spang A."/>
            <person name="Saw J.H."/>
            <person name="Jorgensen S.L."/>
            <person name="Zaremba-Niedzwiedzka K."/>
            <person name="Martijn J."/>
            <person name="Lind A.E."/>
            <person name="van Eijk R."/>
            <person name="Schleper C."/>
            <person name="Guy L."/>
            <person name="Ettema T.J."/>
        </authorList>
    </citation>
    <scope>NUCLEOTIDE SEQUENCE</scope>
</reference>
<proteinExistence type="predicted"/>
<evidence type="ECO:0000256" key="1">
    <source>
        <dbReference type="ARBA" id="ARBA00022723"/>
    </source>
</evidence>
<dbReference type="SUPFAM" id="SSF52242">
    <property type="entry name" value="Cobalamin (vitamin B12)-binding domain"/>
    <property type="match status" value="1"/>
</dbReference>
<dbReference type="PROSITE" id="PS51332">
    <property type="entry name" value="B12_BINDING"/>
    <property type="match status" value="1"/>
</dbReference>
<dbReference type="Pfam" id="PF02310">
    <property type="entry name" value="B12-binding"/>
    <property type="match status" value="1"/>
</dbReference>
<feature type="domain" description="B12-binding" evidence="3">
    <location>
        <begin position="88"/>
        <end position="211"/>
    </location>
</feature>
<dbReference type="InterPro" id="IPR006158">
    <property type="entry name" value="Cobalamin-bd"/>
</dbReference>
<dbReference type="AlphaFoldDB" id="A0A0F8XTW5"/>
<dbReference type="Pfam" id="PF02607">
    <property type="entry name" value="B12-binding_2"/>
    <property type="match status" value="1"/>
</dbReference>
<dbReference type="GO" id="GO:0050667">
    <property type="term" value="P:homocysteine metabolic process"/>
    <property type="evidence" value="ECO:0007669"/>
    <property type="project" value="TreeGrafter"/>
</dbReference>
<dbReference type="Gene3D" id="3.40.50.280">
    <property type="entry name" value="Cobalamin-binding domain"/>
    <property type="match status" value="1"/>
</dbReference>
<dbReference type="GO" id="GO:0046872">
    <property type="term" value="F:metal ion binding"/>
    <property type="evidence" value="ECO:0007669"/>
    <property type="project" value="UniProtKB-KW"/>
</dbReference>
<dbReference type="GO" id="GO:0005829">
    <property type="term" value="C:cytosol"/>
    <property type="evidence" value="ECO:0007669"/>
    <property type="project" value="TreeGrafter"/>
</dbReference>
<accession>A0A0F8XTW5</accession>
<comment type="caution">
    <text evidence="5">The sequence shown here is derived from an EMBL/GenBank/DDBJ whole genome shotgun (WGS) entry which is preliminary data.</text>
</comment>
<evidence type="ECO:0000259" key="3">
    <source>
        <dbReference type="PROSITE" id="PS51332"/>
    </source>
</evidence>
<organism evidence="5">
    <name type="scientific">marine sediment metagenome</name>
    <dbReference type="NCBI Taxonomy" id="412755"/>
    <lineage>
        <taxon>unclassified sequences</taxon>
        <taxon>metagenomes</taxon>
        <taxon>ecological metagenomes</taxon>
    </lineage>
</organism>
<gene>
    <name evidence="5" type="ORF">LCGC14_2902670</name>
</gene>
<evidence type="ECO:0000313" key="5">
    <source>
        <dbReference type="EMBL" id="KKK72557.1"/>
    </source>
</evidence>
<evidence type="ECO:0000256" key="2">
    <source>
        <dbReference type="ARBA" id="ARBA00023285"/>
    </source>
</evidence>